<feature type="region of interest" description="Disordered" evidence="1">
    <location>
        <begin position="577"/>
        <end position="603"/>
    </location>
</feature>
<reference evidence="4" key="1">
    <citation type="journal article" date="2020" name="Ecol. Evol.">
        <title>Genome structure and content of the rice root-knot nematode (Meloidogyne graminicola).</title>
        <authorList>
            <person name="Phan N.T."/>
            <person name="Danchin E.G.J."/>
            <person name="Klopp C."/>
            <person name="Perfus-Barbeoch L."/>
            <person name="Kozlowski D.K."/>
            <person name="Koutsovoulos G.D."/>
            <person name="Lopez-Roques C."/>
            <person name="Bouchez O."/>
            <person name="Zahm M."/>
            <person name="Besnard G."/>
            <person name="Bellafiore S."/>
        </authorList>
    </citation>
    <scope>NUCLEOTIDE SEQUENCE</scope>
    <source>
        <strain evidence="4">VN-18</strain>
    </source>
</reference>
<keyword evidence="5" id="KW-1185">Reference proteome</keyword>
<feature type="signal peptide" evidence="3">
    <location>
        <begin position="1"/>
        <end position="27"/>
    </location>
</feature>
<sequence>MFNLKCNILIITFIILLNLFQQNIVSSFISERQHEFRGIIKPNVLFFNGIAKPIVWKVEVKCEHGCDDYLRFYIQPTMDNVENAGIFVIYLMAGKKVGKKNGGGYKEITQLRVYIRSMNLLAGQSREHTWEKVTPQLNKIHEFQFGHFDQILDEPFYLNFKFIEALPPIETSFNGLIKFKKYVASLHGKTPLREATSTELMSEICQKFSEKELTEREYLGIKLIKMELNEYSERVPTKRNLSLDRRGNFLNFLNYLESNEDYSLNLFVKQIPLCGICQGLRHSKSSIFKLHSCNDYFHKECINSRIETALKHSEEHQEALTNYILKSQECPICGIQILLDENSQAIFDEEIKENIVYHIPLKTPILQNGDYPHYIYHIGQILCLKRNQVTMGKSDNIESETSMDKRRRKGKLVIKEPTESPGKFALNESPLVKRSQKKHNRLIDLMKKSPVNLEFLAKLSRKIERKERRMEKEKKNKESEILLGRGEASTSYKNEGEKIQEVLQEEKLKEEDEEEIPLKRRTRERGEKIRERRSRSQPIGSNNPLSIGILQLPSRSLSDQEATSKTSCNELREEFEDLSQQKTKQKEEIEQISSDGSTNIFKKGTQFPQNIEPWEWEGIYNLNYQASSSSPQISPIDRGLSSCEIVEETEEEKIEESKVLSPWFSEEEIFEISKEEDKSKNKKSKKILNGIKRNLSKLTNNSLNRSFRRTDLDCIIRLRWTFRFRSEIFESATRCQLPDYFLNQPNQYKCTLELIKKYSLLPLYNLTYFKLKKKSARSCPEPAQCIWVDRCGDSSSAHYACLPFDLRFLTWIFVGCFLVVVLCCSALVVCYAIRAIRQAIRHPIQTDGDIIFYNARNVHHFPHPGAVKYTNSADQREFNLKRNGYYN</sequence>
<keyword evidence="2" id="KW-0812">Transmembrane</keyword>
<comment type="caution">
    <text evidence="4">The sequence shown here is derived from an EMBL/GenBank/DDBJ whole genome shotgun (WGS) entry which is preliminary data.</text>
</comment>
<evidence type="ECO:0008006" key="6">
    <source>
        <dbReference type="Google" id="ProtNLM"/>
    </source>
</evidence>
<keyword evidence="2" id="KW-0472">Membrane</keyword>
<accession>A0A8S9ZQI0</accession>
<dbReference type="CDD" id="cd16448">
    <property type="entry name" value="RING-H2"/>
    <property type="match status" value="1"/>
</dbReference>
<dbReference type="EMBL" id="JABEBT010000043">
    <property type="protein sequence ID" value="KAF7635408.1"/>
    <property type="molecule type" value="Genomic_DNA"/>
</dbReference>
<dbReference type="Proteomes" id="UP000605970">
    <property type="component" value="Unassembled WGS sequence"/>
</dbReference>
<dbReference type="OrthoDB" id="5771274at2759"/>
<feature type="region of interest" description="Disordered" evidence="1">
    <location>
        <begin position="394"/>
        <end position="431"/>
    </location>
</feature>
<name>A0A8S9ZQI0_9BILA</name>
<feature type="transmembrane region" description="Helical" evidence="2">
    <location>
        <begin position="808"/>
        <end position="833"/>
    </location>
</feature>
<organism evidence="4 5">
    <name type="scientific">Meloidogyne graminicola</name>
    <dbReference type="NCBI Taxonomy" id="189291"/>
    <lineage>
        <taxon>Eukaryota</taxon>
        <taxon>Metazoa</taxon>
        <taxon>Ecdysozoa</taxon>
        <taxon>Nematoda</taxon>
        <taxon>Chromadorea</taxon>
        <taxon>Rhabditida</taxon>
        <taxon>Tylenchina</taxon>
        <taxon>Tylenchomorpha</taxon>
        <taxon>Tylenchoidea</taxon>
        <taxon>Meloidogynidae</taxon>
        <taxon>Meloidogyninae</taxon>
        <taxon>Meloidogyne</taxon>
    </lineage>
</organism>
<feature type="region of interest" description="Disordered" evidence="1">
    <location>
        <begin position="466"/>
        <end position="496"/>
    </location>
</feature>
<feature type="compositionally biased region" description="Polar residues" evidence="1">
    <location>
        <begin position="536"/>
        <end position="545"/>
    </location>
</feature>
<evidence type="ECO:0000256" key="1">
    <source>
        <dbReference type="SAM" id="MobiDB-lite"/>
    </source>
</evidence>
<protein>
    <recommendedName>
        <fullName evidence="6">RING-type domain-containing protein</fullName>
    </recommendedName>
</protein>
<proteinExistence type="predicted"/>
<dbReference type="SUPFAM" id="SSF57850">
    <property type="entry name" value="RING/U-box"/>
    <property type="match status" value="1"/>
</dbReference>
<evidence type="ECO:0000313" key="5">
    <source>
        <dbReference type="Proteomes" id="UP000605970"/>
    </source>
</evidence>
<evidence type="ECO:0000313" key="4">
    <source>
        <dbReference type="EMBL" id="KAF7635408.1"/>
    </source>
</evidence>
<feature type="region of interest" description="Disordered" evidence="1">
    <location>
        <begin position="508"/>
        <end position="547"/>
    </location>
</feature>
<keyword evidence="3" id="KW-0732">Signal</keyword>
<feature type="chain" id="PRO_5035897406" description="RING-type domain-containing protein" evidence="3">
    <location>
        <begin position="28"/>
        <end position="887"/>
    </location>
</feature>
<dbReference type="AlphaFoldDB" id="A0A8S9ZQI0"/>
<feature type="compositionally biased region" description="Basic and acidic residues" evidence="1">
    <location>
        <begin position="466"/>
        <end position="480"/>
    </location>
</feature>
<dbReference type="InterPro" id="IPR013083">
    <property type="entry name" value="Znf_RING/FYVE/PHD"/>
</dbReference>
<keyword evidence="2" id="KW-1133">Transmembrane helix</keyword>
<gene>
    <name evidence="4" type="ORF">Mgra_00005227</name>
</gene>
<evidence type="ECO:0000256" key="2">
    <source>
        <dbReference type="SAM" id="Phobius"/>
    </source>
</evidence>
<evidence type="ECO:0000256" key="3">
    <source>
        <dbReference type="SAM" id="SignalP"/>
    </source>
</evidence>
<dbReference type="Gene3D" id="3.30.40.10">
    <property type="entry name" value="Zinc/RING finger domain, C3HC4 (zinc finger)"/>
    <property type="match status" value="1"/>
</dbReference>